<organism evidence="1 2">
    <name type="scientific">Bacillus salitolerans</name>
    <dbReference type="NCBI Taxonomy" id="1437434"/>
    <lineage>
        <taxon>Bacteria</taxon>
        <taxon>Bacillati</taxon>
        <taxon>Bacillota</taxon>
        <taxon>Bacilli</taxon>
        <taxon>Bacillales</taxon>
        <taxon>Bacillaceae</taxon>
        <taxon>Bacillus</taxon>
    </lineage>
</organism>
<proteinExistence type="predicted"/>
<evidence type="ECO:0000313" key="1">
    <source>
        <dbReference type="EMBL" id="MFD1738138.1"/>
    </source>
</evidence>
<accession>A0ABW4LSU8</accession>
<dbReference type="RefSeq" id="WP_377929353.1">
    <property type="nucleotide sequence ID" value="NZ_JBHUEM010000039.1"/>
</dbReference>
<comment type="caution">
    <text evidence="1">The sequence shown here is derived from an EMBL/GenBank/DDBJ whole genome shotgun (WGS) entry which is preliminary data.</text>
</comment>
<reference evidence="2" key="1">
    <citation type="journal article" date="2019" name="Int. J. Syst. Evol. Microbiol.">
        <title>The Global Catalogue of Microorganisms (GCM) 10K type strain sequencing project: providing services to taxonomists for standard genome sequencing and annotation.</title>
        <authorList>
            <consortium name="The Broad Institute Genomics Platform"/>
            <consortium name="The Broad Institute Genome Sequencing Center for Infectious Disease"/>
            <person name="Wu L."/>
            <person name="Ma J."/>
        </authorList>
    </citation>
    <scope>NUCLEOTIDE SEQUENCE [LARGE SCALE GENOMIC DNA]</scope>
    <source>
        <strain evidence="2">CCUG 49339</strain>
    </source>
</reference>
<evidence type="ECO:0000313" key="2">
    <source>
        <dbReference type="Proteomes" id="UP001597214"/>
    </source>
</evidence>
<dbReference type="EMBL" id="JBHUEM010000039">
    <property type="protein sequence ID" value="MFD1738138.1"/>
    <property type="molecule type" value="Genomic_DNA"/>
</dbReference>
<keyword evidence="2" id="KW-1185">Reference proteome</keyword>
<name>A0ABW4LSU8_9BACI</name>
<gene>
    <name evidence="1" type="ORF">ACFSCX_16545</name>
</gene>
<dbReference type="Proteomes" id="UP001597214">
    <property type="component" value="Unassembled WGS sequence"/>
</dbReference>
<evidence type="ECO:0008006" key="3">
    <source>
        <dbReference type="Google" id="ProtNLM"/>
    </source>
</evidence>
<dbReference type="PROSITE" id="PS51257">
    <property type="entry name" value="PROKAR_LIPOPROTEIN"/>
    <property type="match status" value="1"/>
</dbReference>
<sequence length="118" mass="12774">MLKIRKMTFALVGFFLLTIVGACGFTVEQHEDMGEETTSGASGTVLAGQEAPEITGTIESIESEEVVITVDGQEVTFRLSEDSKKQIQDGEVDSGDAVTFTTYSIGDDKQTIDQFILE</sequence>
<protein>
    <recommendedName>
        <fullName evidence="3">DUF3221 domain-containing protein</fullName>
    </recommendedName>
</protein>